<dbReference type="AlphaFoldDB" id="L1NCV3"/>
<dbReference type="EMBL" id="AMEQ01000032">
    <property type="protein sequence ID" value="EKY01037.1"/>
    <property type="molecule type" value="Genomic_DNA"/>
</dbReference>
<organism evidence="1 2">
    <name type="scientific">Porphyromonas catoniae F0037</name>
    <dbReference type="NCBI Taxonomy" id="1127696"/>
    <lineage>
        <taxon>Bacteria</taxon>
        <taxon>Pseudomonadati</taxon>
        <taxon>Bacteroidota</taxon>
        <taxon>Bacteroidia</taxon>
        <taxon>Bacteroidales</taxon>
        <taxon>Porphyromonadaceae</taxon>
        <taxon>Porphyromonas</taxon>
    </lineage>
</organism>
<gene>
    <name evidence="1" type="ORF">HMPREF9134_01136</name>
</gene>
<name>L1NCV3_9PORP</name>
<sequence length="58" mass="6494">MHMLSYLTALPLHCIKSSTPHPYLTPHSIAPSTPLLRPQSLHLVQVPSLYPILAYSFL</sequence>
<reference evidence="1 2" key="1">
    <citation type="submission" date="2012-05" db="EMBL/GenBank/DDBJ databases">
        <authorList>
            <person name="Weinstock G."/>
            <person name="Sodergren E."/>
            <person name="Lobos E.A."/>
            <person name="Fulton L."/>
            <person name="Fulton R."/>
            <person name="Courtney L."/>
            <person name="Fronick C."/>
            <person name="O'Laughlin M."/>
            <person name="Godfrey J."/>
            <person name="Wilson R.M."/>
            <person name="Miner T."/>
            <person name="Farmer C."/>
            <person name="Delehaunty K."/>
            <person name="Cordes M."/>
            <person name="Minx P."/>
            <person name="Tomlinson C."/>
            <person name="Chen J."/>
            <person name="Wollam A."/>
            <person name="Pepin K.H."/>
            <person name="Bhonagiri V."/>
            <person name="Zhang X."/>
            <person name="Suruliraj S."/>
            <person name="Warren W."/>
            <person name="Mitreva M."/>
            <person name="Mardis E.R."/>
            <person name="Wilson R.K."/>
        </authorList>
    </citation>
    <scope>NUCLEOTIDE SEQUENCE [LARGE SCALE GENOMIC DNA]</scope>
    <source>
        <strain evidence="1 2">F0037</strain>
    </source>
</reference>
<dbReference type="HOGENOM" id="CLU_2975397_0_0_10"/>
<dbReference type="Proteomes" id="UP000010408">
    <property type="component" value="Unassembled WGS sequence"/>
</dbReference>
<evidence type="ECO:0000313" key="1">
    <source>
        <dbReference type="EMBL" id="EKY01037.1"/>
    </source>
</evidence>
<dbReference type="STRING" id="1127696.HMPREF9134_01136"/>
<proteinExistence type="predicted"/>
<comment type="caution">
    <text evidence="1">The sequence shown here is derived from an EMBL/GenBank/DDBJ whole genome shotgun (WGS) entry which is preliminary data.</text>
</comment>
<protein>
    <submittedName>
        <fullName evidence="1">Uncharacterized protein</fullName>
    </submittedName>
</protein>
<accession>L1NCV3</accession>
<evidence type="ECO:0000313" key="2">
    <source>
        <dbReference type="Proteomes" id="UP000010408"/>
    </source>
</evidence>